<evidence type="ECO:0000313" key="1">
    <source>
        <dbReference type="EMBL" id="VYT07424.1"/>
    </source>
</evidence>
<gene>
    <name evidence="1" type="ORF">BLLFYP82_01577</name>
</gene>
<name>A0A6N2TNH8_BIFLN</name>
<accession>A0A6N2TNH8</accession>
<organism evidence="1">
    <name type="scientific">Bifidobacterium longum</name>
    <dbReference type="NCBI Taxonomy" id="216816"/>
    <lineage>
        <taxon>Bacteria</taxon>
        <taxon>Bacillati</taxon>
        <taxon>Actinomycetota</taxon>
        <taxon>Actinomycetes</taxon>
        <taxon>Bifidobacteriales</taxon>
        <taxon>Bifidobacteriaceae</taxon>
        <taxon>Bifidobacterium</taxon>
    </lineage>
</organism>
<proteinExistence type="predicted"/>
<reference evidence="1" key="1">
    <citation type="submission" date="2019-11" db="EMBL/GenBank/DDBJ databases">
        <authorList>
            <person name="Feng L."/>
        </authorList>
    </citation>
    <scope>NUCLEOTIDE SEQUENCE</scope>
    <source>
        <strain evidence="1">BlongumLFYP82</strain>
    </source>
</reference>
<protein>
    <submittedName>
        <fullName evidence="1">Uncharacterized protein</fullName>
    </submittedName>
</protein>
<sequence length="107" mass="12142">MFSPEKVEYLRTLPAVVRVTEKRITYSDAFKNACVRRYLAGESPVKLFREAGLDPAVIGYKRIERCFARWREHALNGDNPSTMWNSENNRGGGIIFAFKFGGGGFAY</sequence>
<dbReference type="EMBL" id="CACRSV010000026">
    <property type="protein sequence ID" value="VYT07424.1"/>
    <property type="molecule type" value="Genomic_DNA"/>
</dbReference>
<dbReference type="AlphaFoldDB" id="A0A6N2TNH8"/>